<feature type="compositionally biased region" description="Low complexity" evidence="3">
    <location>
        <begin position="167"/>
        <end position="176"/>
    </location>
</feature>
<evidence type="ECO:0000256" key="2">
    <source>
        <dbReference type="PROSITE-ProRule" id="PRU00358"/>
    </source>
</evidence>
<comment type="subcellular location">
    <subcellularLocation>
        <location evidence="2">Nucleus</location>
    </subcellularLocation>
</comment>
<dbReference type="GO" id="GO:0005634">
    <property type="term" value="C:nucleus"/>
    <property type="evidence" value="ECO:0007669"/>
    <property type="project" value="UniProtKB-SubCell"/>
</dbReference>
<sequence length="490" mass="52080">MPETRNPWQFGHIEGFPVGYRWKDRQKLSDDGVHAPVRAGIHGRQDTGAFSLVLSGGYEDNHCDGNEFIYTGSGGNTFSLSLKQLVQVSDQQWKRGNRALQTSMKLNKPVRVIRGYGLKSKFAPAAGYRYDGLYKVVSATIKPGKNGHLVCLFEMKRCPDQPPLPVSPALLASSNSRVSPDPESEDDVEIVSTNFASTSAQAESSGSLNTATSPTVVESPPKGPVSTPSSQQAVPESASAPSTSSSQVHLPTPAPDGIVLTGRPPSSSSLTQAGSSATLVASPPASWTGPSPRCDSPPSTPVASSSRVQLPQKRPRPRPITSPDRWAKRAKIASFEECLQSDDRDFVPTPPIAIRPAVGVGAASPPRNLSGCTTARRGSGGTECAKEREESLERDGIQQVHVIKEEPGDFIDLSGTSSSLSKGKGKAGRFLGVIDLTLESDDEGEGGDMSSPTCIARGGERAKAVKQEEVQVHHLGFVDLTLESDEEMES</sequence>
<dbReference type="GO" id="GO:0044027">
    <property type="term" value="P:negative regulation of gene expression via chromosomal CpG island methylation"/>
    <property type="evidence" value="ECO:0007669"/>
    <property type="project" value="TreeGrafter"/>
</dbReference>
<keyword evidence="1 2" id="KW-0539">Nucleus</keyword>
<dbReference type="PANTHER" id="PTHR14140">
    <property type="entry name" value="E3 UBIQUITIN-PROTEIN LIGASE UHRF-RELATED"/>
    <property type="match status" value="1"/>
</dbReference>
<dbReference type="GO" id="GO:0016567">
    <property type="term" value="P:protein ubiquitination"/>
    <property type="evidence" value="ECO:0007669"/>
    <property type="project" value="TreeGrafter"/>
</dbReference>
<accession>A0A8S0WFP1</accession>
<dbReference type="Gene3D" id="2.30.280.10">
    <property type="entry name" value="SRA-YDG"/>
    <property type="match status" value="1"/>
</dbReference>
<reference evidence="5 6" key="1">
    <citation type="submission" date="2020-01" db="EMBL/GenBank/DDBJ databases">
        <authorList>
            <person name="Gupta K D."/>
        </authorList>
    </citation>
    <scope>NUCLEOTIDE SEQUENCE [LARGE SCALE GENOMIC DNA]</scope>
</reference>
<gene>
    <name evidence="5" type="ORF">AAE3_LOCUS10366</name>
</gene>
<evidence type="ECO:0000313" key="6">
    <source>
        <dbReference type="Proteomes" id="UP000467700"/>
    </source>
</evidence>
<evidence type="ECO:0000313" key="5">
    <source>
        <dbReference type="EMBL" id="CAA7268190.1"/>
    </source>
</evidence>
<keyword evidence="6" id="KW-1185">Reference proteome</keyword>
<organism evidence="5 6">
    <name type="scientific">Cyclocybe aegerita</name>
    <name type="common">Black poplar mushroom</name>
    <name type="synonym">Agrocybe aegerita</name>
    <dbReference type="NCBI Taxonomy" id="1973307"/>
    <lineage>
        <taxon>Eukaryota</taxon>
        <taxon>Fungi</taxon>
        <taxon>Dikarya</taxon>
        <taxon>Basidiomycota</taxon>
        <taxon>Agaricomycotina</taxon>
        <taxon>Agaricomycetes</taxon>
        <taxon>Agaricomycetidae</taxon>
        <taxon>Agaricales</taxon>
        <taxon>Agaricineae</taxon>
        <taxon>Bolbitiaceae</taxon>
        <taxon>Cyclocybe</taxon>
    </lineage>
</organism>
<feature type="domain" description="YDG" evidence="4">
    <location>
        <begin position="11"/>
        <end position="157"/>
    </location>
</feature>
<dbReference type="PROSITE" id="PS51015">
    <property type="entry name" value="YDG"/>
    <property type="match status" value="1"/>
</dbReference>
<dbReference type="PANTHER" id="PTHR14140:SF27">
    <property type="entry name" value="OS04G0289800 PROTEIN"/>
    <property type="match status" value="1"/>
</dbReference>
<dbReference type="InterPro" id="IPR036987">
    <property type="entry name" value="SRA-YDG_sf"/>
</dbReference>
<proteinExistence type="predicted"/>
<dbReference type="AlphaFoldDB" id="A0A8S0WFP1"/>
<dbReference type="InterPro" id="IPR045134">
    <property type="entry name" value="UHRF1/2-like"/>
</dbReference>
<feature type="compositionally biased region" description="Low complexity" evidence="3">
    <location>
        <begin position="237"/>
        <end position="246"/>
    </location>
</feature>
<evidence type="ECO:0000256" key="1">
    <source>
        <dbReference type="ARBA" id="ARBA00023242"/>
    </source>
</evidence>
<dbReference type="Pfam" id="PF02182">
    <property type="entry name" value="SAD_SRA"/>
    <property type="match status" value="1"/>
</dbReference>
<feature type="compositionally biased region" description="Low complexity" evidence="3">
    <location>
        <begin position="266"/>
        <end position="279"/>
    </location>
</feature>
<protein>
    <recommendedName>
        <fullName evidence="4">YDG domain-containing protein</fullName>
    </recommendedName>
</protein>
<dbReference type="Proteomes" id="UP000467700">
    <property type="component" value="Unassembled WGS sequence"/>
</dbReference>
<dbReference type="OrthoDB" id="2270193at2759"/>
<dbReference type="InterPro" id="IPR003105">
    <property type="entry name" value="SRA_YDG"/>
</dbReference>
<dbReference type="SUPFAM" id="SSF88697">
    <property type="entry name" value="PUA domain-like"/>
    <property type="match status" value="1"/>
</dbReference>
<evidence type="ECO:0000256" key="3">
    <source>
        <dbReference type="SAM" id="MobiDB-lite"/>
    </source>
</evidence>
<name>A0A8S0WFP1_CYCAE</name>
<feature type="region of interest" description="Disordered" evidence="3">
    <location>
        <begin position="357"/>
        <end position="383"/>
    </location>
</feature>
<dbReference type="SMART" id="SM00466">
    <property type="entry name" value="SRA"/>
    <property type="match status" value="1"/>
</dbReference>
<comment type="caution">
    <text evidence="5">The sequence shown here is derived from an EMBL/GenBank/DDBJ whole genome shotgun (WGS) entry which is preliminary data.</text>
</comment>
<feature type="region of interest" description="Disordered" evidence="3">
    <location>
        <begin position="166"/>
        <end position="327"/>
    </location>
</feature>
<dbReference type="GO" id="GO:0061630">
    <property type="term" value="F:ubiquitin protein ligase activity"/>
    <property type="evidence" value="ECO:0007669"/>
    <property type="project" value="TreeGrafter"/>
</dbReference>
<dbReference type="EMBL" id="CACVBS010000066">
    <property type="protein sequence ID" value="CAA7268190.1"/>
    <property type="molecule type" value="Genomic_DNA"/>
</dbReference>
<dbReference type="InterPro" id="IPR015947">
    <property type="entry name" value="PUA-like_sf"/>
</dbReference>
<feature type="compositionally biased region" description="Polar residues" evidence="3">
    <location>
        <begin position="191"/>
        <end position="216"/>
    </location>
</feature>
<evidence type="ECO:0000259" key="4">
    <source>
        <dbReference type="PROSITE" id="PS51015"/>
    </source>
</evidence>